<comment type="caution">
    <text evidence="1">The sequence shown here is derived from an EMBL/GenBank/DDBJ whole genome shotgun (WGS) entry which is preliminary data.</text>
</comment>
<evidence type="ECO:0000313" key="1">
    <source>
        <dbReference type="EMBL" id="MBA9077069.1"/>
    </source>
</evidence>
<dbReference type="EMBL" id="JACJIQ010000006">
    <property type="protein sequence ID" value="MBA9077069.1"/>
    <property type="molecule type" value="Genomic_DNA"/>
</dbReference>
<sequence length="287" mass="32998">MQLIKPSMISGEIMTLIEEADEKLIIVTPYCRISKWYKLLNKLEDFKRRRVGVEFYVREGEYESACEVRAVGFDPIEIPHLHAKLYLNEKYGIVSSMNLLLSSETNSLEIAYKTTTEVEYQELVAYYMRYLVGSSTSQVRETENLPKVESFDWREYLFNGITKASGWEPWIQENENQIRVKTNNTYVASVDSARGVLQITGIVTQREFEELQAKSSGSHYFGKGLAISLVPHRDGDYNRVMATTKETIQTKTINEPAPAEEKMVADAIIDFVAKVDEWKQSLYSGRR</sequence>
<dbReference type="SUPFAM" id="SSF56024">
    <property type="entry name" value="Phospholipase D/nuclease"/>
    <property type="match status" value="1"/>
</dbReference>
<proteinExistence type="predicted"/>
<dbReference type="RefSeq" id="WP_182512714.1">
    <property type="nucleotide sequence ID" value="NZ_JACJIQ010000006.1"/>
</dbReference>
<dbReference type="AlphaFoldDB" id="A0A839GJW4"/>
<accession>A0A839GJW4</accession>
<protein>
    <recommendedName>
        <fullName evidence="3">Phospholipase D-like domain-containing protein</fullName>
    </recommendedName>
</protein>
<evidence type="ECO:0000313" key="2">
    <source>
        <dbReference type="Proteomes" id="UP000563094"/>
    </source>
</evidence>
<dbReference type="Proteomes" id="UP000563094">
    <property type="component" value="Unassembled WGS sequence"/>
</dbReference>
<keyword evidence="2" id="KW-1185">Reference proteome</keyword>
<reference evidence="1 2" key="1">
    <citation type="submission" date="2020-08" db="EMBL/GenBank/DDBJ databases">
        <title>Genomic Encyclopedia of Type Strains, Phase IV (KMG-IV): sequencing the most valuable type-strain genomes for metagenomic binning, comparative biology and taxonomic classification.</title>
        <authorList>
            <person name="Goeker M."/>
        </authorList>
    </citation>
    <scope>NUCLEOTIDE SEQUENCE [LARGE SCALE GENOMIC DNA]</scope>
    <source>
        <strain evidence="1 2">DSM 29854</strain>
    </source>
</reference>
<organism evidence="1 2">
    <name type="scientific">Rufibacter quisquiliarum</name>
    <dbReference type="NCBI Taxonomy" id="1549639"/>
    <lineage>
        <taxon>Bacteria</taxon>
        <taxon>Pseudomonadati</taxon>
        <taxon>Bacteroidota</taxon>
        <taxon>Cytophagia</taxon>
        <taxon>Cytophagales</taxon>
        <taxon>Hymenobacteraceae</taxon>
        <taxon>Rufibacter</taxon>
    </lineage>
</organism>
<name>A0A839GJW4_9BACT</name>
<gene>
    <name evidence="1" type="ORF">FHS90_001780</name>
</gene>
<evidence type="ECO:0008006" key="3">
    <source>
        <dbReference type="Google" id="ProtNLM"/>
    </source>
</evidence>